<evidence type="ECO:0000256" key="4">
    <source>
        <dbReference type="ARBA" id="ARBA00022475"/>
    </source>
</evidence>
<dbReference type="InterPro" id="IPR000620">
    <property type="entry name" value="EamA_dom"/>
</dbReference>
<proteinExistence type="inferred from homology"/>
<dbReference type="PANTHER" id="PTHR22911:SF137">
    <property type="entry name" value="SOLUTE CARRIER FAMILY 35 MEMBER G2-RELATED"/>
    <property type="match status" value="1"/>
</dbReference>
<accession>A0A6J7DPL8</accession>
<keyword evidence="5 8" id="KW-0812">Transmembrane</keyword>
<dbReference type="SUPFAM" id="SSF103481">
    <property type="entry name" value="Multidrug resistance efflux transporter EmrE"/>
    <property type="match status" value="2"/>
</dbReference>
<feature type="transmembrane region" description="Helical" evidence="8">
    <location>
        <begin position="183"/>
        <end position="205"/>
    </location>
</feature>
<evidence type="ECO:0000259" key="9">
    <source>
        <dbReference type="Pfam" id="PF00892"/>
    </source>
</evidence>
<keyword evidence="6 8" id="KW-1133">Transmembrane helix</keyword>
<dbReference type="InterPro" id="IPR037185">
    <property type="entry name" value="EmrE-like"/>
</dbReference>
<sequence>MSGAEPAADHRSGIAWGIGAYALWGLVTIYWKALKHFNAFELIGYRITASALVMGTYVIATGRMRPLLAKLRNRALLMRVTIGALVLAANWTIYVWAVVHGRVIETALGYFMTPIGLTLAGVLVMHERLWRAQQFASVLAVAAMVVLTLGYGHLPWVSIVIAATWITYTIIKKQATLTAFESLTAETLVLFIPAVGLVLWGAGAATGIPQSASGGELVLVALSGLVTAVPLLMFAVAAKRLPLSILALVQYIVPTINFLLGWLAYGETLTTVRVIGFVLVWIGLAAVTIDSVRRIRPAA</sequence>
<evidence type="ECO:0000256" key="2">
    <source>
        <dbReference type="ARBA" id="ARBA00007362"/>
    </source>
</evidence>
<keyword evidence="4" id="KW-1003">Cell membrane</keyword>
<evidence type="ECO:0000313" key="10">
    <source>
        <dbReference type="EMBL" id="CAB4870604.1"/>
    </source>
</evidence>
<feature type="transmembrane region" description="Helical" evidence="8">
    <location>
        <begin position="217"/>
        <end position="238"/>
    </location>
</feature>
<evidence type="ECO:0000256" key="1">
    <source>
        <dbReference type="ARBA" id="ARBA00004651"/>
    </source>
</evidence>
<evidence type="ECO:0000256" key="7">
    <source>
        <dbReference type="ARBA" id="ARBA00023136"/>
    </source>
</evidence>
<evidence type="ECO:0000256" key="6">
    <source>
        <dbReference type="ARBA" id="ARBA00022989"/>
    </source>
</evidence>
<dbReference type="EMBL" id="CAFBLP010000014">
    <property type="protein sequence ID" value="CAB4870604.1"/>
    <property type="molecule type" value="Genomic_DNA"/>
</dbReference>
<feature type="transmembrane region" description="Helical" evidence="8">
    <location>
        <begin position="271"/>
        <end position="289"/>
    </location>
</feature>
<feature type="domain" description="EamA" evidence="9">
    <location>
        <begin position="159"/>
        <end position="288"/>
    </location>
</feature>
<dbReference type="InterPro" id="IPR004626">
    <property type="entry name" value="RarD"/>
</dbReference>
<feature type="transmembrane region" description="Helical" evidence="8">
    <location>
        <begin position="108"/>
        <end position="125"/>
    </location>
</feature>
<feature type="transmembrane region" description="Helical" evidence="8">
    <location>
        <begin position="12"/>
        <end position="31"/>
    </location>
</feature>
<dbReference type="NCBIfam" id="TIGR00688">
    <property type="entry name" value="rarD"/>
    <property type="match status" value="1"/>
</dbReference>
<evidence type="ECO:0000256" key="5">
    <source>
        <dbReference type="ARBA" id="ARBA00022692"/>
    </source>
</evidence>
<dbReference type="Pfam" id="PF00892">
    <property type="entry name" value="EamA"/>
    <property type="match status" value="2"/>
</dbReference>
<gene>
    <name evidence="10" type="ORF">UFOPK3376_00804</name>
</gene>
<evidence type="ECO:0000256" key="3">
    <source>
        <dbReference type="ARBA" id="ARBA00022448"/>
    </source>
</evidence>
<comment type="similarity">
    <text evidence="2">Belongs to the EamA transporter family.</text>
</comment>
<organism evidence="10">
    <name type="scientific">freshwater metagenome</name>
    <dbReference type="NCBI Taxonomy" id="449393"/>
    <lineage>
        <taxon>unclassified sequences</taxon>
        <taxon>metagenomes</taxon>
        <taxon>ecological metagenomes</taxon>
    </lineage>
</organism>
<evidence type="ECO:0000256" key="8">
    <source>
        <dbReference type="SAM" id="Phobius"/>
    </source>
</evidence>
<dbReference type="GO" id="GO:0005886">
    <property type="term" value="C:plasma membrane"/>
    <property type="evidence" value="ECO:0007669"/>
    <property type="project" value="UniProtKB-SubCell"/>
</dbReference>
<name>A0A6J7DPL8_9ZZZZ</name>
<comment type="subcellular location">
    <subcellularLocation>
        <location evidence="1">Cell membrane</location>
        <topology evidence="1">Multi-pass membrane protein</topology>
    </subcellularLocation>
</comment>
<feature type="domain" description="EamA" evidence="9">
    <location>
        <begin position="12"/>
        <end position="148"/>
    </location>
</feature>
<keyword evidence="7 8" id="KW-0472">Membrane</keyword>
<reference evidence="10" key="1">
    <citation type="submission" date="2020-05" db="EMBL/GenBank/DDBJ databases">
        <authorList>
            <person name="Chiriac C."/>
            <person name="Salcher M."/>
            <person name="Ghai R."/>
            <person name="Kavagutti S V."/>
        </authorList>
    </citation>
    <scope>NUCLEOTIDE SEQUENCE</scope>
</reference>
<feature type="transmembrane region" description="Helical" evidence="8">
    <location>
        <begin position="76"/>
        <end position="96"/>
    </location>
</feature>
<dbReference type="PANTHER" id="PTHR22911">
    <property type="entry name" value="ACYL-MALONYL CONDENSING ENZYME-RELATED"/>
    <property type="match status" value="1"/>
</dbReference>
<feature type="transmembrane region" description="Helical" evidence="8">
    <location>
        <begin position="245"/>
        <end position="265"/>
    </location>
</feature>
<protein>
    <submittedName>
        <fullName evidence="10">Unannotated protein</fullName>
    </submittedName>
</protein>
<keyword evidence="3" id="KW-0813">Transport</keyword>
<dbReference type="AlphaFoldDB" id="A0A6J7DPL8"/>
<feature type="transmembrane region" description="Helical" evidence="8">
    <location>
        <begin position="43"/>
        <end position="64"/>
    </location>
</feature>